<sequence>MNSEGIGTPIMDNVPCRLLAKPKNSAASIAPLGVHFPKIKHAKAMKPAPEVMF</sequence>
<dbReference type="EMBL" id="CAEZWG010000022">
    <property type="protein sequence ID" value="CAB4646261.1"/>
    <property type="molecule type" value="Genomic_DNA"/>
</dbReference>
<organism evidence="1">
    <name type="scientific">freshwater metagenome</name>
    <dbReference type="NCBI Taxonomy" id="449393"/>
    <lineage>
        <taxon>unclassified sequences</taxon>
        <taxon>metagenomes</taxon>
        <taxon>ecological metagenomes</taxon>
    </lineage>
</organism>
<dbReference type="AlphaFoldDB" id="A0A6J6K8Q1"/>
<name>A0A6J6K8Q1_9ZZZZ</name>
<reference evidence="1" key="1">
    <citation type="submission" date="2020-05" db="EMBL/GenBank/DDBJ databases">
        <authorList>
            <person name="Chiriac C."/>
            <person name="Salcher M."/>
            <person name="Ghai R."/>
            <person name="Kavagutti S V."/>
        </authorList>
    </citation>
    <scope>NUCLEOTIDE SEQUENCE</scope>
</reference>
<evidence type="ECO:0000313" key="1">
    <source>
        <dbReference type="EMBL" id="CAB4646261.1"/>
    </source>
</evidence>
<accession>A0A6J6K8Q1</accession>
<gene>
    <name evidence="1" type="ORF">UFOPK2234_00205</name>
</gene>
<proteinExistence type="predicted"/>
<protein>
    <submittedName>
        <fullName evidence="1">Unannotated protein</fullName>
    </submittedName>
</protein>